<keyword evidence="3" id="KW-0812">Transmembrane</keyword>
<dbReference type="PANTHER" id="PTHR33392">
    <property type="entry name" value="POLYISOPRENYL-TEICHOIC ACID--PEPTIDOGLYCAN TEICHOIC ACID TRANSFERASE TAGU"/>
    <property type="match status" value="1"/>
</dbReference>
<dbReference type="PANTHER" id="PTHR33392:SF6">
    <property type="entry name" value="POLYISOPRENYL-TEICHOIC ACID--PEPTIDOGLYCAN TEICHOIC ACID TRANSFERASE TAGU"/>
    <property type="match status" value="1"/>
</dbReference>
<evidence type="ECO:0000313" key="5">
    <source>
        <dbReference type="EMBL" id="RJS46614.1"/>
    </source>
</evidence>
<dbReference type="Pfam" id="PF03816">
    <property type="entry name" value="LytR_cpsA_psr"/>
    <property type="match status" value="1"/>
</dbReference>
<sequence length="486" mass="52376">MPPVLPPGSQLESREHERAARIRFRRAVTLMVMTLLLPGSAQLVAGNRKVGRVALRVTILTVGIGLFLLLLSLVWHDFALRSATNPLLLGLLRLVMIGLALGWAGLFVDAWRLGQPLSLIKNQRLAMVGINGLLTFSVAGTLLFGAHLVGVHRAFIVANFGDGHATGPHDGRYNVLLLGGDSGAGRDGMRPDSITVASIDEETGQTVLFGLPRNMLNFTFAEGSVMAEQFPDGYDCGTECELNSLSTWANDNKSLFKDSERPAGVQATIDGVEGITGLKINYYAQVNLDGFKKFVTAMGGLTLNVRDRIPIGRIGKIEGYVEPGIRKLNGYETLWYARSRAAADDYSRMARQKCVLNAMLQQLTPGMVVRKYQKLTEATAGLIETDLPASELARFADLALEAKAKPVRTVSFVPPAVSTSNPDIDEIHDMVDKALSSAKEKAKKKAKPAAPKDGFTRDKVQTQGASKGSYSSGYSANEATDLGSAC</sequence>
<keyword evidence="3" id="KW-1133">Transmembrane helix</keyword>
<evidence type="ECO:0000256" key="2">
    <source>
        <dbReference type="SAM" id="MobiDB-lite"/>
    </source>
</evidence>
<reference evidence="6" key="1">
    <citation type="submission" date="2018-09" db="EMBL/GenBank/DDBJ databases">
        <authorList>
            <person name="Zhu H."/>
        </authorList>
    </citation>
    <scope>NUCLEOTIDE SEQUENCE [LARGE SCALE GENOMIC DNA]</scope>
    <source>
        <strain evidence="6">K1W22B-1</strain>
    </source>
</reference>
<evidence type="ECO:0000259" key="4">
    <source>
        <dbReference type="Pfam" id="PF03816"/>
    </source>
</evidence>
<evidence type="ECO:0000256" key="1">
    <source>
        <dbReference type="ARBA" id="ARBA00006068"/>
    </source>
</evidence>
<keyword evidence="6" id="KW-1185">Reference proteome</keyword>
<feature type="transmembrane region" description="Helical" evidence="3">
    <location>
        <begin position="87"/>
        <end position="108"/>
    </location>
</feature>
<proteinExistence type="inferred from homology"/>
<dbReference type="AlphaFoldDB" id="A0A3A5HF04"/>
<comment type="similarity">
    <text evidence="1">Belongs to the LytR/CpsA/Psr (LCP) family.</text>
</comment>
<comment type="caution">
    <text evidence="5">The sequence shown here is derived from an EMBL/GenBank/DDBJ whole genome shotgun (WGS) entry which is preliminary data.</text>
</comment>
<dbReference type="InterPro" id="IPR004474">
    <property type="entry name" value="LytR_CpsA_psr"/>
</dbReference>
<dbReference type="Gene3D" id="3.40.630.190">
    <property type="entry name" value="LCP protein"/>
    <property type="match status" value="1"/>
</dbReference>
<evidence type="ECO:0000256" key="3">
    <source>
        <dbReference type="SAM" id="Phobius"/>
    </source>
</evidence>
<feature type="transmembrane region" description="Helical" evidence="3">
    <location>
        <begin position="27"/>
        <end position="46"/>
    </location>
</feature>
<gene>
    <name evidence="5" type="ORF">D4739_10565</name>
</gene>
<dbReference type="Proteomes" id="UP000276542">
    <property type="component" value="Unassembled WGS sequence"/>
</dbReference>
<feature type="transmembrane region" description="Helical" evidence="3">
    <location>
        <begin position="53"/>
        <end position="75"/>
    </location>
</feature>
<dbReference type="RefSeq" id="WP_120060585.1">
    <property type="nucleotide sequence ID" value="NZ_QYRP01000002.1"/>
</dbReference>
<feature type="compositionally biased region" description="Low complexity" evidence="2">
    <location>
        <begin position="464"/>
        <end position="476"/>
    </location>
</feature>
<dbReference type="NCBIfam" id="TIGR00350">
    <property type="entry name" value="lytR_cpsA_psr"/>
    <property type="match status" value="1"/>
</dbReference>
<name>A0A3A5HF04_9ACTN</name>
<evidence type="ECO:0000313" key="6">
    <source>
        <dbReference type="Proteomes" id="UP000276542"/>
    </source>
</evidence>
<feature type="transmembrane region" description="Helical" evidence="3">
    <location>
        <begin position="128"/>
        <end position="149"/>
    </location>
</feature>
<feature type="region of interest" description="Disordered" evidence="2">
    <location>
        <begin position="440"/>
        <end position="486"/>
    </location>
</feature>
<dbReference type="InterPro" id="IPR050922">
    <property type="entry name" value="LytR/CpsA/Psr_CW_biosynth"/>
</dbReference>
<accession>A0A3A5HF04</accession>
<dbReference type="OrthoDB" id="3573673at2"/>
<protein>
    <submittedName>
        <fullName evidence="5">LytR family transcriptional regulator</fullName>
    </submittedName>
</protein>
<keyword evidence="3" id="KW-0472">Membrane</keyword>
<organism evidence="5 6">
    <name type="scientific">Nocardioides cavernaquae</name>
    <dbReference type="NCBI Taxonomy" id="2321396"/>
    <lineage>
        <taxon>Bacteria</taxon>
        <taxon>Bacillati</taxon>
        <taxon>Actinomycetota</taxon>
        <taxon>Actinomycetes</taxon>
        <taxon>Propionibacteriales</taxon>
        <taxon>Nocardioidaceae</taxon>
        <taxon>Nocardioides</taxon>
    </lineage>
</organism>
<feature type="domain" description="Cell envelope-related transcriptional attenuator" evidence="4">
    <location>
        <begin position="190"/>
        <end position="363"/>
    </location>
</feature>
<dbReference type="EMBL" id="QYRP01000002">
    <property type="protein sequence ID" value="RJS46614.1"/>
    <property type="molecule type" value="Genomic_DNA"/>
</dbReference>